<gene>
    <name evidence="1" type="ORF">SINV_11772</name>
</gene>
<name>E9JAC1_SOLIN</name>
<dbReference type="HOGENOM" id="CLU_2226475_0_0_1"/>
<proteinExistence type="predicted"/>
<organism>
    <name type="scientific">Solenopsis invicta</name>
    <name type="common">Red imported fire ant</name>
    <name type="synonym">Solenopsis wagneri</name>
    <dbReference type="NCBI Taxonomy" id="13686"/>
    <lineage>
        <taxon>Eukaryota</taxon>
        <taxon>Metazoa</taxon>
        <taxon>Ecdysozoa</taxon>
        <taxon>Arthropoda</taxon>
        <taxon>Hexapoda</taxon>
        <taxon>Insecta</taxon>
        <taxon>Pterygota</taxon>
        <taxon>Neoptera</taxon>
        <taxon>Endopterygota</taxon>
        <taxon>Hymenoptera</taxon>
        <taxon>Apocrita</taxon>
        <taxon>Aculeata</taxon>
        <taxon>Formicoidea</taxon>
        <taxon>Formicidae</taxon>
        <taxon>Myrmicinae</taxon>
        <taxon>Solenopsis</taxon>
    </lineage>
</organism>
<dbReference type="AlphaFoldDB" id="E9JAC1"/>
<protein>
    <submittedName>
        <fullName evidence="1">Uncharacterized protein</fullName>
    </submittedName>
</protein>
<accession>E9JAC1</accession>
<feature type="non-terminal residue" evidence="1">
    <location>
        <position position="106"/>
    </location>
</feature>
<evidence type="ECO:0000313" key="1">
    <source>
        <dbReference type="EMBL" id="EFZ10232.1"/>
    </source>
</evidence>
<reference evidence="1" key="1">
    <citation type="journal article" date="2011" name="Proc. Natl. Acad. Sci. U.S.A.">
        <title>The genome of the fire ant Solenopsis invicta.</title>
        <authorList>
            <person name="Wurm Y."/>
            <person name="Wang J."/>
            <person name="Riba-Grognuz O."/>
            <person name="Corona M."/>
            <person name="Nygaard S."/>
            <person name="Hunt B.G."/>
            <person name="Ingram K.K."/>
            <person name="Falquet L."/>
            <person name="Nipitwattanaphon M."/>
            <person name="Gotzek D."/>
            <person name="Dijkstra M.B."/>
            <person name="Oettler J."/>
            <person name="Comtesse F."/>
            <person name="Shih C.J."/>
            <person name="Wu W.J."/>
            <person name="Yang C.C."/>
            <person name="Thomas J."/>
            <person name="Beaudoing E."/>
            <person name="Pradervand S."/>
            <person name="Flegel V."/>
            <person name="Cook E.D."/>
            <person name="Fabbretti R."/>
            <person name="Stockinger H."/>
            <person name="Long L."/>
            <person name="Farmerie W.G."/>
            <person name="Oakey J."/>
            <person name="Boomsma J.J."/>
            <person name="Pamilo P."/>
            <person name="Yi S.V."/>
            <person name="Heinze J."/>
            <person name="Goodisman M.A."/>
            <person name="Farinelli L."/>
            <person name="Harshman K."/>
            <person name="Hulo N."/>
            <person name="Cerutti L."/>
            <person name="Xenarios I."/>
            <person name="Shoemaker D."/>
            <person name="Keller L."/>
        </authorList>
    </citation>
    <scope>NUCLEOTIDE SEQUENCE [LARGE SCALE GENOMIC DNA]</scope>
</reference>
<sequence length="106" mass="11607">MVVSGGAAAAPLDLALPAGLTEALLRTNGTELELELESESDLREGSLMKSKKNNGRLRLTVGCLHYFGSNENSQSHIVDCRKMNDCAIRLPSEKDKWLEFDNPCSK</sequence>
<dbReference type="EMBL" id="GL770138">
    <property type="protein sequence ID" value="EFZ10232.1"/>
    <property type="molecule type" value="Genomic_DNA"/>
</dbReference>